<dbReference type="InterPro" id="IPR053140">
    <property type="entry name" value="GDSL_Rv0518-like"/>
</dbReference>
<dbReference type="GO" id="GO:0016787">
    <property type="term" value="F:hydrolase activity"/>
    <property type="evidence" value="ECO:0007669"/>
    <property type="project" value="UniProtKB-KW"/>
</dbReference>
<proteinExistence type="predicted"/>
<dbReference type="InterPro" id="IPR013830">
    <property type="entry name" value="SGNH_hydro"/>
</dbReference>
<dbReference type="InterPro" id="IPR036514">
    <property type="entry name" value="SGNH_hydro_sf"/>
</dbReference>
<comment type="caution">
    <text evidence="4">The sequence shown here is derived from an EMBL/GenBank/DDBJ whole genome shotgun (WGS) entry which is preliminary data.</text>
</comment>
<evidence type="ECO:0000256" key="2">
    <source>
        <dbReference type="SAM" id="Phobius"/>
    </source>
</evidence>
<dbReference type="SUPFAM" id="SSF52266">
    <property type="entry name" value="SGNH hydrolase"/>
    <property type="match status" value="1"/>
</dbReference>
<feature type="domain" description="SGNH hydrolase-type esterase" evidence="3">
    <location>
        <begin position="240"/>
        <end position="433"/>
    </location>
</feature>
<keyword evidence="5" id="KW-1185">Reference proteome</keyword>
<keyword evidence="2" id="KW-0812">Transmembrane</keyword>
<dbReference type="PANTHER" id="PTHR43784:SF2">
    <property type="entry name" value="GDSL-LIKE LIPASE_ACYLHYDROLASE, PUTATIVE (AFU_ORTHOLOGUE AFUA_2G00820)-RELATED"/>
    <property type="match status" value="1"/>
</dbReference>
<dbReference type="RefSeq" id="WP_388114474.1">
    <property type="nucleotide sequence ID" value="NZ_JBIAHM010000021.1"/>
</dbReference>
<feature type="transmembrane region" description="Helical" evidence="2">
    <location>
        <begin position="18"/>
        <end position="38"/>
    </location>
</feature>
<dbReference type="Proteomes" id="UP001601303">
    <property type="component" value="Unassembled WGS sequence"/>
</dbReference>
<reference evidence="4 5" key="1">
    <citation type="submission" date="2024-10" db="EMBL/GenBank/DDBJ databases">
        <title>The Natural Products Discovery Center: Release of the First 8490 Sequenced Strains for Exploring Actinobacteria Biosynthetic Diversity.</title>
        <authorList>
            <person name="Kalkreuter E."/>
            <person name="Kautsar S.A."/>
            <person name="Yang D."/>
            <person name="Bader C.D."/>
            <person name="Teijaro C.N."/>
            <person name="Fluegel L."/>
            <person name="Davis C.M."/>
            <person name="Simpson J.R."/>
            <person name="Lauterbach L."/>
            <person name="Steele A.D."/>
            <person name="Gui C."/>
            <person name="Meng S."/>
            <person name="Li G."/>
            <person name="Viehrig K."/>
            <person name="Ye F."/>
            <person name="Su P."/>
            <person name="Kiefer A.F."/>
            <person name="Nichols A."/>
            <person name="Cepeda A.J."/>
            <person name="Yan W."/>
            <person name="Fan B."/>
            <person name="Jiang Y."/>
            <person name="Adhikari A."/>
            <person name="Zheng C.-J."/>
            <person name="Schuster L."/>
            <person name="Cowan T.M."/>
            <person name="Smanski M.J."/>
            <person name="Chevrette M.G."/>
            <person name="De Carvalho L.P.S."/>
            <person name="Shen B."/>
        </authorList>
    </citation>
    <scope>NUCLEOTIDE SEQUENCE [LARGE SCALE GENOMIC DNA]</scope>
    <source>
        <strain evidence="4 5">NPDC006488</strain>
    </source>
</reference>
<gene>
    <name evidence="4" type="ORF">ACFYNQ_45240</name>
</gene>
<keyword evidence="4" id="KW-0378">Hydrolase</keyword>
<organism evidence="4 5">
    <name type="scientific">Streptomyces hokutonensis</name>
    <dbReference type="NCBI Taxonomy" id="1306990"/>
    <lineage>
        <taxon>Bacteria</taxon>
        <taxon>Bacillati</taxon>
        <taxon>Actinomycetota</taxon>
        <taxon>Actinomycetes</taxon>
        <taxon>Kitasatosporales</taxon>
        <taxon>Streptomycetaceae</taxon>
        <taxon>Streptomyces</taxon>
    </lineage>
</organism>
<keyword evidence="2" id="KW-1133">Transmembrane helix</keyword>
<evidence type="ECO:0000256" key="1">
    <source>
        <dbReference type="SAM" id="MobiDB-lite"/>
    </source>
</evidence>
<dbReference type="Gene3D" id="3.40.50.1110">
    <property type="entry name" value="SGNH hydrolase"/>
    <property type="match status" value="1"/>
</dbReference>
<evidence type="ECO:0000313" key="4">
    <source>
        <dbReference type="EMBL" id="MFE9605732.1"/>
    </source>
</evidence>
<feature type="region of interest" description="Disordered" evidence="1">
    <location>
        <begin position="42"/>
        <end position="65"/>
    </location>
</feature>
<dbReference type="Pfam" id="PF13472">
    <property type="entry name" value="Lipase_GDSL_2"/>
    <property type="match status" value="1"/>
</dbReference>
<accession>A0ABW6MHV6</accession>
<dbReference type="EMBL" id="JBIAHM010000021">
    <property type="protein sequence ID" value="MFE9605732.1"/>
    <property type="molecule type" value="Genomic_DNA"/>
</dbReference>
<dbReference type="CDD" id="cd01830">
    <property type="entry name" value="XynE_like"/>
    <property type="match status" value="1"/>
</dbReference>
<evidence type="ECO:0000313" key="5">
    <source>
        <dbReference type="Proteomes" id="UP001601303"/>
    </source>
</evidence>
<name>A0ABW6MHV6_9ACTN</name>
<evidence type="ECO:0000259" key="3">
    <source>
        <dbReference type="Pfam" id="PF13472"/>
    </source>
</evidence>
<keyword evidence="2" id="KW-0472">Membrane</keyword>
<dbReference type="PANTHER" id="PTHR43784">
    <property type="entry name" value="GDSL-LIKE LIPASE/ACYLHYDROLASE, PUTATIVE (AFU_ORTHOLOGUE AFUA_2G00820)-RELATED"/>
    <property type="match status" value="1"/>
</dbReference>
<sequence>MTERPAGDEGVSPTKHRALLSAIITLVVVLSVGIYAGVSAGDGSAGDSPAGGRGRHNSADPASAGTWVGAWSAAPVGGEPGTEPAGMAGRSVRNVVHTSAAGTSARITLSNLYGQSPLTVTHASIALAAGHDSSAAAPDTMRRLTFGGATSVTVPAGQQVLSDAVRLQVPQGADVLVTTYAPAESGPVTIHPYARQISYIADGDRVENPSATPYTQRTSVWRYLTALDVLSHDANGTVVAFGDSITDGSTSSVSANRRWPDAFSQRLRAAVAAGQQDVPRYSVVNAGISGNQILASHPGRPAENQSGLTRFARDVLGRPNVKVVVLDLGVNDTLHGADADRILAGLRTLVREAHAHGIKVVGATLTPFGGYPRYTAARDAVRQRVNAEIRSGTVYDAVVDFDKALRDPYDPRRYASEYDSGDHLHPGDRGYRRMADTIDLTDLKGAVPARL</sequence>
<protein>
    <submittedName>
        <fullName evidence="4">SGNH/GDSL hydrolase family protein</fullName>
    </submittedName>
</protein>